<dbReference type="EMBL" id="JAPQKT010000008">
    <property type="protein sequence ID" value="KAJ5222738.1"/>
    <property type="molecule type" value="Genomic_DNA"/>
</dbReference>
<dbReference type="AlphaFoldDB" id="A0A9W9THC4"/>
<dbReference type="GeneID" id="81387063"/>
<evidence type="ECO:0000313" key="3">
    <source>
        <dbReference type="Proteomes" id="UP001147733"/>
    </source>
</evidence>
<comment type="caution">
    <text evidence="2">The sequence shown here is derived from an EMBL/GenBank/DDBJ whole genome shotgun (WGS) entry which is preliminary data.</text>
</comment>
<protein>
    <submittedName>
        <fullName evidence="2">Uncharacterized protein</fullName>
    </submittedName>
</protein>
<name>A0A9W9THC4_PENCI</name>
<sequence length="108" mass="11243">MKMNLSILALAAFASHVFSAATGQNTGANSNNVLARDSQACYDRAPYGCSEKGWCWQKCANGGEWCWLAHDGGNGDWKSCSSESECSPDNIGDSACAQGGCDACGCSC</sequence>
<evidence type="ECO:0000313" key="2">
    <source>
        <dbReference type="EMBL" id="KAJ5222738.1"/>
    </source>
</evidence>
<keyword evidence="1" id="KW-0732">Signal</keyword>
<organism evidence="2 3">
    <name type="scientific">Penicillium citrinum</name>
    <dbReference type="NCBI Taxonomy" id="5077"/>
    <lineage>
        <taxon>Eukaryota</taxon>
        <taxon>Fungi</taxon>
        <taxon>Dikarya</taxon>
        <taxon>Ascomycota</taxon>
        <taxon>Pezizomycotina</taxon>
        <taxon>Eurotiomycetes</taxon>
        <taxon>Eurotiomycetidae</taxon>
        <taxon>Eurotiales</taxon>
        <taxon>Aspergillaceae</taxon>
        <taxon>Penicillium</taxon>
    </lineage>
</organism>
<proteinExistence type="predicted"/>
<feature type="signal peptide" evidence="1">
    <location>
        <begin position="1"/>
        <end position="19"/>
    </location>
</feature>
<dbReference type="RefSeq" id="XP_056497661.1">
    <property type="nucleotide sequence ID" value="XM_056647896.1"/>
</dbReference>
<reference evidence="2" key="2">
    <citation type="journal article" date="2023" name="IMA Fungus">
        <title>Comparative genomic study of the Penicillium genus elucidates a diverse pangenome and 15 lateral gene transfer events.</title>
        <authorList>
            <person name="Petersen C."/>
            <person name="Sorensen T."/>
            <person name="Nielsen M.R."/>
            <person name="Sondergaard T.E."/>
            <person name="Sorensen J.L."/>
            <person name="Fitzpatrick D.A."/>
            <person name="Frisvad J.C."/>
            <person name="Nielsen K.L."/>
        </authorList>
    </citation>
    <scope>NUCLEOTIDE SEQUENCE</scope>
    <source>
        <strain evidence="2">IBT 23319</strain>
    </source>
</reference>
<feature type="chain" id="PRO_5040877805" evidence="1">
    <location>
        <begin position="20"/>
        <end position="108"/>
    </location>
</feature>
<dbReference type="OrthoDB" id="3660930at2759"/>
<dbReference type="Proteomes" id="UP001147733">
    <property type="component" value="Unassembled WGS sequence"/>
</dbReference>
<evidence type="ECO:0000256" key="1">
    <source>
        <dbReference type="SAM" id="SignalP"/>
    </source>
</evidence>
<accession>A0A9W9THC4</accession>
<keyword evidence="3" id="KW-1185">Reference proteome</keyword>
<reference evidence="2" key="1">
    <citation type="submission" date="2022-11" db="EMBL/GenBank/DDBJ databases">
        <authorList>
            <person name="Petersen C."/>
        </authorList>
    </citation>
    <scope>NUCLEOTIDE SEQUENCE</scope>
    <source>
        <strain evidence="2">IBT 23319</strain>
    </source>
</reference>
<gene>
    <name evidence="2" type="ORF">N7469_008978</name>
</gene>